<dbReference type="SUPFAM" id="SSF47769">
    <property type="entry name" value="SAM/Pointed domain"/>
    <property type="match status" value="1"/>
</dbReference>
<evidence type="ECO:0000259" key="2">
    <source>
        <dbReference type="PROSITE" id="PS50003"/>
    </source>
</evidence>
<dbReference type="Pfam" id="PF00169">
    <property type="entry name" value="PH"/>
    <property type="match status" value="1"/>
</dbReference>
<dbReference type="Gene3D" id="1.10.150.50">
    <property type="entry name" value="Transcription Factor, Ets-1"/>
    <property type="match status" value="1"/>
</dbReference>
<dbReference type="SUPFAM" id="SSF50729">
    <property type="entry name" value="PH domain-like"/>
    <property type="match status" value="1"/>
</dbReference>
<name>A0A093VZP1_TALMA</name>
<proteinExistence type="predicted"/>
<dbReference type="InterPro" id="IPR001849">
    <property type="entry name" value="PH_domain"/>
</dbReference>
<dbReference type="SMART" id="SM00454">
    <property type="entry name" value="SAM"/>
    <property type="match status" value="1"/>
</dbReference>
<evidence type="ECO:0000313" key="4">
    <source>
        <dbReference type="EMBL" id="KFX52096.1"/>
    </source>
</evidence>
<evidence type="ECO:0000259" key="3">
    <source>
        <dbReference type="PROSITE" id="PS50105"/>
    </source>
</evidence>
<feature type="compositionally biased region" description="Basic residues" evidence="1">
    <location>
        <begin position="287"/>
        <end position="299"/>
    </location>
</feature>
<feature type="domain" description="PH" evidence="2">
    <location>
        <begin position="653"/>
        <end position="793"/>
    </location>
</feature>
<dbReference type="InterPro" id="IPR013761">
    <property type="entry name" value="SAM/pointed_sf"/>
</dbReference>
<dbReference type="InterPro" id="IPR001660">
    <property type="entry name" value="SAM"/>
</dbReference>
<dbReference type="EMBL" id="JPOX01000003">
    <property type="protein sequence ID" value="KFX52096.1"/>
    <property type="molecule type" value="Genomic_DNA"/>
</dbReference>
<dbReference type="PROSITE" id="PS50105">
    <property type="entry name" value="SAM_DOMAIN"/>
    <property type="match status" value="1"/>
</dbReference>
<dbReference type="HOGENOM" id="CLU_009306_0_0_1"/>
<protein>
    <submittedName>
        <fullName evidence="4">Protein pob1</fullName>
    </submittedName>
</protein>
<dbReference type="Pfam" id="PF07647">
    <property type="entry name" value="SAM_2"/>
    <property type="match status" value="1"/>
</dbReference>
<dbReference type="SMART" id="SM00233">
    <property type="entry name" value="PH"/>
    <property type="match status" value="1"/>
</dbReference>
<feature type="region of interest" description="Disordered" evidence="1">
    <location>
        <begin position="266"/>
        <end position="310"/>
    </location>
</feature>
<dbReference type="PROSITE" id="PS50003">
    <property type="entry name" value="PH_DOMAIN"/>
    <property type="match status" value="1"/>
</dbReference>
<evidence type="ECO:0000256" key="1">
    <source>
        <dbReference type="SAM" id="MobiDB-lite"/>
    </source>
</evidence>
<dbReference type="InterPro" id="IPR011993">
    <property type="entry name" value="PH-like_dom_sf"/>
</dbReference>
<reference evidence="4" key="1">
    <citation type="journal article" date="2014" name="PLoS Genet.">
        <title>Signature Gene Expression Reveals Novel Clues to the Molecular Mechanisms of Dimorphic Transition in Penicillium marneffei.</title>
        <authorList>
            <person name="Yang E."/>
            <person name="Wang G."/>
            <person name="Cai J."/>
            <person name="Woo P.C."/>
            <person name="Lau S.K."/>
            <person name="Yuen K.-Y."/>
            <person name="Chow W.-N."/>
            <person name="Lin X."/>
        </authorList>
    </citation>
    <scope>NUCLEOTIDE SEQUENCE [LARGE SCALE GENOMIC DNA]</scope>
    <source>
        <strain evidence="4">PM1</strain>
    </source>
</reference>
<dbReference type="CDD" id="cd09535">
    <property type="entry name" value="SAM_BOI-like_fungal"/>
    <property type="match status" value="1"/>
</dbReference>
<comment type="caution">
    <text evidence="4">The sequence shown here is derived from an EMBL/GenBank/DDBJ whole genome shotgun (WGS) entry which is preliminary data.</text>
</comment>
<feature type="domain" description="SAM" evidence="3">
    <location>
        <begin position="184"/>
        <end position="248"/>
    </location>
</feature>
<feature type="region of interest" description="Disordered" evidence="1">
    <location>
        <begin position="437"/>
        <end position="463"/>
    </location>
</feature>
<sequence length="811" mass="90389">MAATENAGSMPPTFEMLHNVAKEPMFRRTTIARPRSEATEIFDTDFESDYDDILDSPRRSVGSLVAESVTTVSTRDVPTPDSAAMASYQFEIDGKTVRGPQGPHLFRSSMSSDEFDASYEVDFVLAKTPTKAAFDRATINPETRKDTPLPGFVDDNAPTYVPHAQLKSISLPVSAPNEANVRSWSPPDVVRWMQDVGFDDSIIEKFFVNDISGAILLDLQSEDLKELEIKSFGKRRHLMNSIQHLRESVRFSTPGVPLASTLSQNVSSDCLSSSDSGTTPTQDSDKHKKNRRRHHRSHKKESGLPKDLIPDDSASIVAIEQVLPKPHHCSKGEDCRKWQKQQRKISRLAKDLPLDIAATTRFIHEPDNEHRPPHTAKSLPNMEPMPTPSIVASSDILGPEQMPQFHLSEAKLNELRQRDPQENVRQYLNLQHLSRLQPVRDSNGSRPGPCASPDVDSPDSTRTTASLADNLRTLPKLTIPTSHHNGNGAYSANLSAQRTVTPSILRKQPNFVTGSIDATLYNAQQESYMYEQGMTPADYVGSPSDFYRTHELYRQSTPFSEVDVPITAIPDGPIEREISQSVPPDMRFGREHLIAVDPIARPASTRHEHYRRRPSIVAASAQTLYPVAEVVGPIDTLDDLNATSRVTPGHIPDATHSGWMKKRKTTRMLKHEWEDHHFTLKGTRLAIFGDEEASRRDSRALECIDVDDYAVACSSLASSSKLTAAFKKTVLKRRDSAQNEAAFAFSLIPSTNGNASAVERKNFFLSNGKSHHFAVKTRDERIDWMRELMLAKALKRGKESGDSVHVNGQLF</sequence>
<gene>
    <name evidence="4" type="ORF">GQ26_0030580</name>
</gene>
<organism evidence="4">
    <name type="scientific">Talaromyces marneffei PM1</name>
    <dbReference type="NCBI Taxonomy" id="1077442"/>
    <lineage>
        <taxon>Eukaryota</taxon>
        <taxon>Fungi</taxon>
        <taxon>Dikarya</taxon>
        <taxon>Ascomycota</taxon>
        <taxon>Pezizomycotina</taxon>
        <taxon>Eurotiomycetes</taxon>
        <taxon>Eurotiomycetidae</taxon>
        <taxon>Eurotiales</taxon>
        <taxon>Trichocomaceae</taxon>
        <taxon>Talaromyces</taxon>
        <taxon>Talaromyces sect. Talaromyces</taxon>
    </lineage>
</organism>
<feature type="compositionally biased region" description="Low complexity" evidence="1">
    <location>
        <begin position="267"/>
        <end position="276"/>
    </location>
</feature>
<feature type="region of interest" description="Disordered" evidence="1">
    <location>
        <begin position="365"/>
        <end position="386"/>
    </location>
</feature>
<dbReference type="Gene3D" id="2.30.29.30">
    <property type="entry name" value="Pleckstrin-homology domain (PH domain)/Phosphotyrosine-binding domain (PTB)"/>
    <property type="match status" value="1"/>
</dbReference>
<accession>A0A093VZP1</accession>
<dbReference type="AlphaFoldDB" id="A0A093VZP1"/>